<dbReference type="PANTHER" id="PTHR43162">
    <property type="match status" value="1"/>
</dbReference>
<dbReference type="AlphaFoldDB" id="A0A7W7FXS8"/>
<dbReference type="InterPro" id="IPR051604">
    <property type="entry name" value="Ergot_Alk_Oxidoreductase"/>
</dbReference>
<gene>
    <name evidence="1" type="ORF">HNR67_005387</name>
</gene>
<evidence type="ECO:0000313" key="2">
    <source>
        <dbReference type="Proteomes" id="UP000533598"/>
    </source>
</evidence>
<dbReference type="PANTHER" id="PTHR43162:SF1">
    <property type="entry name" value="PRESTALK A DIFFERENTIATION PROTEIN A"/>
    <property type="match status" value="1"/>
</dbReference>
<dbReference type="EMBL" id="JACHMH010000001">
    <property type="protein sequence ID" value="MBB4679269.1"/>
    <property type="molecule type" value="Genomic_DNA"/>
</dbReference>
<dbReference type="Proteomes" id="UP000533598">
    <property type="component" value="Unassembled WGS sequence"/>
</dbReference>
<sequence length="266" mass="28964">MGDVARPGETPAAFAGIERLFLAGALPATVREAVTLARAGGVARIAVLSSHGPDMEIEFEPESWYWLAIEVVVERSGAWWTHLQPSPIMNQTLRAGYPRSRASLAAAIRAGEVIREPYPDSAVPFIDEDDLAAIAVAALFEDGHAGQTLTVHGEPISLREQLRLIGQALGRDIPFAEQTPEQAAEHARRQGMAEQEIEQWLAAKATWAATLDDPDYRRWLDLGITTVTRVLGRPPRSYADWLADQVEVFGSGRPANRGGRRVEAAG</sequence>
<organism evidence="1 2">
    <name type="scientific">Crossiella cryophila</name>
    <dbReference type="NCBI Taxonomy" id="43355"/>
    <lineage>
        <taxon>Bacteria</taxon>
        <taxon>Bacillati</taxon>
        <taxon>Actinomycetota</taxon>
        <taxon>Actinomycetes</taxon>
        <taxon>Pseudonocardiales</taxon>
        <taxon>Pseudonocardiaceae</taxon>
        <taxon>Crossiella</taxon>
    </lineage>
</organism>
<evidence type="ECO:0000313" key="1">
    <source>
        <dbReference type="EMBL" id="MBB4679269.1"/>
    </source>
</evidence>
<reference evidence="1 2" key="1">
    <citation type="submission" date="2020-08" db="EMBL/GenBank/DDBJ databases">
        <title>Sequencing the genomes of 1000 actinobacteria strains.</title>
        <authorList>
            <person name="Klenk H.-P."/>
        </authorList>
    </citation>
    <scope>NUCLEOTIDE SEQUENCE [LARGE SCALE GENOMIC DNA]</scope>
    <source>
        <strain evidence="1 2">DSM 44230</strain>
    </source>
</reference>
<proteinExistence type="predicted"/>
<keyword evidence="2" id="KW-1185">Reference proteome</keyword>
<dbReference type="InterPro" id="IPR036291">
    <property type="entry name" value="NAD(P)-bd_dom_sf"/>
</dbReference>
<accession>A0A7W7FXS8</accession>
<protein>
    <submittedName>
        <fullName evidence="1">Uncharacterized protein YbjT (DUF2867 family)</fullName>
    </submittedName>
</protein>
<comment type="caution">
    <text evidence="1">The sequence shown here is derived from an EMBL/GenBank/DDBJ whole genome shotgun (WGS) entry which is preliminary data.</text>
</comment>
<dbReference type="Gene3D" id="3.40.50.720">
    <property type="entry name" value="NAD(P)-binding Rossmann-like Domain"/>
    <property type="match status" value="1"/>
</dbReference>
<dbReference type="SUPFAM" id="SSF51735">
    <property type="entry name" value="NAD(P)-binding Rossmann-fold domains"/>
    <property type="match status" value="1"/>
</dbReference>
<dbReference type="Gene3D" id="3.90.25.10">
    <property type="entry name" value="UDP-galactose 4-epimerase, domain 1"/>
    <property type="match status" value="1"/>
</dbReference>
<name>A0A7W7FXS8_9PSEU</name>